<name>A0A5M8P5W2_9BACT</name>
<evidence type="ECO:0008006" key="4">
    <source>
        <dbReference type="Google" id="ProtNLM"/>
    </source>
</evidence>
<protein>
    <recommendedName>
        <fullName evidence="4">DUF2490 domain-containing protein</fullName>
    </recommendedName>
</protein>
<evidence type="ECO:0000256" key="1">
    <source>
        <dbReference type="SAM" id="SignalP"/>
    </source>
</evidence>
<gene>
    <name evidence="2" type="ORF">EZS26_000161</name>
</gene>
<evidence type="ECO:0000313" key="3">
    <source>
        <dbReference type="Proteomes" id="UP000324575"/>
    </source>
</evidence>
<dbReference type="EMBL" id="SNRX01000001">
    <property type="protein sequence ID" value="KAA6303610.1"/>
    <property type="molecule type" value="Genomic_DNA"/>
</dbReference>
<feature type="signal peptide" evidence="1">
    <location>
        <begin position="1"/>
        <end position="22"/>
    </location>
</feature>
<dbReference type="Proteomes" id="UP000324575">
    <property type="component" value="Unassembled WGS sequence"/>
</dbReference>
<sequence>MTKFFKSIVVSLLFFLPSFAQTSQKTDAGLSLSAELNKDLNRYFSLTMEEEVRLISNTIGFDRNVTALGIDYVLFDRKIKVGAYYAFLYLYNSDYLFEPRHRSYFNVSYKETFDSFTLSWRGRFQGTYRDENRDDYKINPKYLLKNKFQLEYAVWGKPWKPFISCELYNDLNNPKGNYLTRMRYQAGTAWRLNRSDYFDFFLRYDQNLDSRDTQVFSIGIGYKVKL</sequence>
<organism evidence="2 3">
    <name type="scientific">Candidatus Ordinivivax streblomastigis</name>
    <dbReference type="NCBI Taxonomy" id="2540710"/>
    <lineage>
        <taxon>Bacteria</taxon>
        <taxon>Pseudomonadati</taxon>
        <taxon>Bacteroidota</taxon>
        <taxon>Bacteroidia</taxon>
        <taxon>Bacteroidales</taxon>
        <taxon>Candidatus Ordinivivax</taxon>
    </lineage>
</organism>
<proteinExistence type="predicted"/>
<feature type="chain" id="PRO_5024348860" description="DUF2490 domain-containing protein" evidence="1">
    <location>
        <begin position="23"/>
        <end position="226"/>
    </location>
</feature>
<accession>A0A5M8P5W2</accession>
<comment type="caution">
    <text evidence="2">The sequence shown here is derived from an EMBL/GenBank/DDBJ whole genome shotgun (WGS) entry which is preliminary data.</text>
</comment>
<dbReference type="InterPro" id="IPR019619">
    <property type="entry name" value="DUF2490"/>
</dbReference>
<dbReference type="AlphaFoldDB" id="A0A5M8P5W2"/>
<keyword evidence="1" id="KW-0732">Signal</keyword>
<dbReference type="Pfam" id="PF10677">
    <property type="entry name" value="DUF2490"/>
    <property type="match status" value="1"/>
</dbReference>
<evidence type="ECO:0000313" key="2">
    <source>
        <dbReference type="EMBL" id="KAA6303610.1"/>
    </source>
</evidence>
<reference evidence="2 3" key="1">
    <citation type="submission" date="2019-03" db="EMBL/GenBank/DDBJ databases">
        <title>Single cell metagenomics reveals metabolic interactions within the superorganism composed of flagellate Streblomastix strix and complex community of Bacteroidetes bacteria on its surface.</title>
        <authorList>
            <person name="Treitli S.C."/>
            <person name="Kolisko M."/>
            <person name="Husnik F."/>
            <person name="Keeling P."/>
            <person name="Hampl V."/>
        </authorList>
    </citation>
    <scope>NUCLEOTIDE SEQUENCE [LARGE SCALE GENOMIC DNA]</scope>
    <source>
        <strain evidence="2">St1</strain>
    </source>
</reference>